<name>A0ABZ0B9G1_9SPHN</name>
<dbReference type="InterPro" id="IPR052894">
    <property type="entry name" value="AsmA-related"/>
</dbReference>
<protein>
    <submittedName>
        <fullName evidence="1">AsmA family protein</fullName>
    </submittedName>
</protein>
<evidence type="ECO:0000313" key="2">
    <source>
        <dbReference type="Proteomes" id="UP001302249"/>
    </source>
</evidence>
<reference evidence="1 2" key="1">
    <citation type="submission" date="2023-09" db="EMBL/GenBank/DDBJ databases">
        <authorList>
            <person name="Rey-Velasco X."/>
        </authorList>
    </citation>
    <scope>NUCLEOTIDE SEQUENCE [LARGE SCALE GENOMIC DNA]</scope>
    <source>
        <strain evidence="1 2">W311</strain>
    </source>
</reference>
<proteinExistence type="predicted"/>
<dbReference type="PANTHER" id="PTHR30441:SF4">
    <property type="entry name" value="PROTEIN ASMA"/>
    <property type="match status" value="1"/>
</dbReference>
<dbReference type="RefSeq" id="WP_313915716.1">
    <property type="nucleotide sequence ID" value="NZ_CP135076.1"/>
</dbReference>
<sequence length="614" mass="64619">MITAPQPRLVRRGAIGILVLIAVLPLALAAMPWGAFRSLAEDGLSDRYGAPVHIGAMERVGWFGLHPTVRLLNVTIDQPQWAGGGKLLQLRSADIGFPALPVLIGRFRPDALDVRGAKLALVRSAGGRKNWSHGNSDGGAGGSMALDRLAVTDSQITYRDEKQDRSAMLTVRAGTDGLRLTGKGAVHGNPVTIRFAGPPITDRGRWPFKGEIRGDAVGMTVAGEMAHPLDNRHLEMTIGTHAADLRLTDALIEAGLFGTQPVKLHARVSRKGDLWNIRGLSGTIGGSNLHEGHASVDKSGERTRLEGALDFALLDFGDLESDAGKRQKAAERARIGPRLLPDTPIDLRSVDNLDGTLDVRVQRLTAAGGDAVTALSGTLALDHSRLTIDPLVANLVKGTMSGPVTVDQRGRDTPRLTLDFTLSNSSIATFGGGGDFDAPLAGRAKLNGAGATIRKALAQADGSVALFASRGVLPAKLASFIGLDVGRGVFTGDEKRAALRCLGLRLSVKNGIGTFDPLLIDTSRSQTRAIGRISLKDEQIRAALYGAPKEDSILRTKKPIPVTGTIKAPQAHAPKDVKSVGGVLGMIGDAITGDQRPLASNIDCDALKAQVLGS</sequence>
<accession>A0ABZ0B9G1</accession>
<evidence type="ECO:0000313" key="1">
    <source>
        <dbReference type="EMBL" id="WNO53852.1"/>
    </source>
</evidence>
<dbReference type="PANTHER" id="PTHR30441">
    <property type="entry name" value="DUF748 DOMAIN-CONTAINING PROTEIN"/>
    <property type="match status" value="1"/>
</dbReference>
<dbReference type="Proteomes" id="UP001302249">
    <property type="component" value="Chromosome"/>
</dbReference>
<dbReference type="EMBL" id="CP135076">
    <property type="protein sequence ID" value="WNO53852.1"/>
    <property type="molecule type" value="Genomic_DNA"/>
</dbReference>
<organism evidence="1 2">
    <name type="scientific">Stakelama saccharophila</name>
    <dbReference type="NCBI Taxonomy" id="3075605"/>
    <lineage>
        <taxon>Bacteria</taxon>
        <taxon>Pseudomonadati</taxon>
        <taxon>Pseudomonadota</taxon>
        <taxon>Alphaproteobacteria</taxon>
        <taxon>Sphingomonadales</taxon>
        <taxon>Sphingomonadaceae</taxon>
        <taxon>Stakelama</taxon>
    </lineage>
</organism>
<keyword evidence="2" id="KW-1185">Reference proteome</keyword>
<gene>
    <name evidence="1" type="ORF">RPR59_00915</name>
</gene>